<feature type="compositionally biased region" description="Basic and acidic residues" evidence="2">
    <location>
        <begin position="727"/>
        <end position="741"/>
    </location>
</feature>
<dbReference type="Pfam" id="PF00170">
    <property type="entry name" value="bZIP_1"/>
    <property type="match status" value="1"/>
</dbReference>
<dbReference type="GO" id="GO:0003700">
    <property type="term" value="F:DNA-binding transcription factor activity"/>
    <property type="evidence" value="ECO:0007669"/>
    <property type="project" value="InterPro"/>
</dbReference>
<dbReference type="AlphaFoldDB" id="A0A9P6MZH8"/>
<sequence length="748" mass="81707">MWVRGRTQARKERSTLEDDPHSVSSKLPHSQRALIFCRWLVNQFGREFLNSGSGILDVAGGKGEISLFLTHMFGIRSTVVEPNIRRDKPYRRRNLMDVIKRELDIEAGGDGRFFRGSRLSSAANSNLNIEGGIKNEADPEEIESRDPETIKEHRRLKKLQQSQFDVPRLRTLLDDRFAEEHSGILEGASILIGMHPDQATEPIVEMALKHGKPFAVVPCCVFAHENPHRRLLNGGEVNTTVEFVQYLMEKASSYGVSTKKEFLPFDGMNIQRRHIQQSTNSKPFPIPMTHSAYDKEATLPPTTMSEAVNAVNAAIVAAVAAGDSTTAFTTEGQAHDLDTPMENAETAAASTTSRLKRPAEDDAEDIDDSVKLRKLQEEVNNNANAAAGILASNSSINNNTSPRSGKHSSCNSPSRSATAEAHASGGDSTKEKTPETSQGRTSVGADTNVESGTNSGQDRGSTNARASPVAQETVTTTTATHLTATSHSSIMADLERMQQLAKIDPAQLASYSTNPNNQATLEQLTSSALANVLAQAPLTVSSLQSNLQLQQEHEQQHEQQQSAVQGILASMPASTENAPANDSASSNDDDALNGKRTSSRNMTNDERRQRRLLRNRVAAKECRKKKKAYVNELQDTCARLQEENARLYKEIEELNAKLTLGAMRIDENVRLIKEVEELSAKLTLGVMSGGSAQAHVHETISAASQTASKLRDGANAQKADEQQTDESQTRDDQQPEAREVVEVSAEST</sequence>
<dbReference type="PANTHER" id="PTHR36971">
    <property type="entry name" value="UNNAMED PRODUCT"/>
    <property type="match status" value="1"/>
</dbReference>
<name>A0A9P6MZH8_9FUNG</name>
<keyword evidence="5" id="KW-1185">Reference proteome</keyword>
<feature type="region of interest" description="Disordered" evidence="2">
    <location>
        <begin position="703"/>
        <end position="748"/>
    </location>
</feature>
<dbReference type="PROSITE" id="PS50217">
    <property type="entry name" value="BZIP"/>
    <property type="match status" value="1"/>
</dbReference>
<dbReference type="SMART" id="SM00338">
    <property type="entry name" value="BRLZ"/>
    <property type="match status" value="1"/>
</dbReference>
<dbReference type="EMBL" id="JAAAID010000366">
    <property type="protein sequence ID" value="KAG0018388.1"/>
    <property type="molecule type" value="Genomic_DNA"/>
</dbReference>
<dbReference type="InterPro" id="IPR046347">
    <property type="entry name" value="bZIP_sf"/>
</dbReference>
<evidence type="ECO:0000256" key="2">
    <source>
        <dbReference type="SAM" id="MobiDB-lite"/>
    </source>
</evidence>
<evidence type="ECO:0000313" key="5">
    <source>
        <dbReference type="Proteomes" id="UP000703661"/>
    </source>
</evidence>
<dbReference type="PANTHER" id="PTHR36971:SF3">
    <property type="entry name" value="C3H1-TYPE DOMAIN-CONTAINING PROTEIN"/>
    <property type="match status" value="1"/>
</dbReference>
<feature type="coiled-coil region" evidence="1">
    <location>
        <begin position="623"/>
        <end position="657"/>
    </location>
</feature>
<dbReference type="PROSITE" id="PS00036">
    <property type="entry name" value="BZIP_BASIC"/>
    <property type="match status" value="1"/>
</dbReference>
<feature type="region of interest" description="Disordered" evidence="2">
    <location>
        <begin position="1"/>
        <end position="25"/>
    </location>
</feature>
<feature type="region of interest" description="Disordered" evidence="2">
    <location>
        <begin position="333"/>
        <end position="365"/>
    </location>
</feature>
<organism evidence="4 5">
    <name type="scientific">Entomortierella chlamydospora</name>
    <dbReference type="NCBI Taxonomy" id="101097"/>
    <lineage>
        <taxon>Eukaryota</taxon>
        <taxon>Fungi</taxon>
        <taxon>Fungi incertae sedis</taxon>
        <taxon>Mucoromycota</taxon>
        <taxon>Mortierellomycotina</taxon>
        <taxon>Mortierellomycetes</taxon>
        <taxon>Mortierellales</taxon>
        <taxon>Mortierellaceae</taxon>
        <taxon>Entomortierella</taxon>
    </lineage>
</organism>
<evidence type="ECO:0000313" key="4">
    <source>
        <dbReference type="EMBL" id="KAG0018388.1"/>
    </source>
</evidence>
<feature type="compositionally biased region" description="Polar residues" evidence="2">
    <location>
        <begin position="435"/>
        <end position="465"/>
    </location>
</feature>
<dbReference type="SUPFAM" id="SSF57959">
    <property type="entry name" value="Leucine zipper domain"/>
    <property type="match status" value="1"/>
</dbReference>
<accession>A0A9P6MZH8</accession>
<feature type="region of interest" description="Disordered" evidence="2">
    <location>
        <begin position="393"/>
        <end position="477"/>
    </location>
</feature>
<feature type="domain" description="BZIP" evidence="3">
    <location>
        <begin position="605"/>
        <end position="658"/>
    </location>
</feature>
<evidence type="ECO:0000256" key="1">
    <source>
        <dbReference type="SAM" id="Coils"/>
    </source>
</evidence>
<dbReference type="Gene3D" id="1.20.5.170">
    <property type="match status" value="1"/>
</dbReference>
<keyword evidence="1" id="KW-0175">Coiled coil</keyword>
<feature type="compositionally biased region" description="Basic and acidic residues" evidence="2">
    <location>
        <begin position="9"/>
        <end position="21"/>
    </location>
</feature>
<protein>
    <recommendedName>
        <fullName evidence="3">BZIP domain-containing protein</fullName>
    </recommendedName>
</protein>
<feature type="region of interest" description="Disordered" evidence="2">
    <location>
        <begin position="574"/>
        <end position="613"/>
    </location>
</feature>
<gene>
    <name evidence="4" type="ORF">BGZ80_007216</name>
</gene>
<comment type="caution">
    <text evidence="4">The sequence shown here is derived from an EMBL/GenBank/DDBJ whole genome shotgun (WGS) entry which is preliminary data.</text>
</comment>
<proteinExistence type="predicted"/>
<dbReference type="Proteomes" id="UP000703661">
    <property type="component" value="Unassembled WGS sequence"/>
</dbReference>
<feature type="compositionally biased region" description="Low complexity" evidence="2">
    <location>
        <begin position="577"/>
        <end position="586"/>
    </location>
</feature>
<reference evidence="4" key="1">
    <citation type="journal article" date="2020" name="Fungal Divers.">
        <title>Resolving the Mortierellaceae phylogeny through synthesis of multi-gene phylogenetics and phylogenomics.</title>
        <authorList>
            <person name="Vandepol N."/>
            <person name="Liber J."/>
            <person name="Desiro A."/>
            <person name="Na H."/>
            <person name="Kennedy M."/>
            <person name="Barry K."/>
            <person name="Grigoriev I.V."/>
            <person name="Miller A.N."/>
            <person name="O'Donnell K."/>
            <person name="Stajich J.E."/>
            <person name="Bonito G."/>
        </authorList>
    </citation>
    <scope>NUCLEOTIDE SEQUENCE</scope>
    <source>
        <strain evidence="4">NRRL 2769</strain>
    </source>
</reference>
<feature type="compositionally biased region" description="Polar residues" evidence="2">
    <location>
        <begin position="400"/>
        <end position="417"/>
    </location>
</feature>
<evidence type="ECO:0000259" key="3">
    <source>
        <dbReference type="PROSITE" id="PS50217"/>
    </source>
</evidence>
<dbReference type="InterPro" id="IPR004827">
    <property type="entry name" value="bZIP"/>
</dbReference>